<evidence type="ECO:0000256" key="1">
    <source>
        <dbReference type="ARBA" id="ARBA00001286"/>
    </source>
</evidence>
<reference evidence="9" key="1">
    <citation type="journal article" date="2019" name="Int. J. Syst. Evol. Microbiol.">
        <title>The Global Catalogue of Microorganisms (GCM) 10K type strain sequencing project: providing services to taxonomists for standard genome sequencing and annotation.</title>
        <authorList>
            <consortium name="The Broad Institute Genomics Platform"/>
            <consortium name="The Broad Institute Genome Sequencing Center for Infectious Disease"/>
            <person name="Wu L."/>
            <person name="Ma J."/>
        </authorList>
    </citation>
    <scope>NUCLEOTIDE SEQUENCE [LARGE SCALE GENOMIC DNA]</scope>
    <source>
        <strain evidence="9">LMG 29247</strain>
    </source>
</reference>
<evidence type="ECO:0000256" key="4">
    <source>
        <dbReference type="ARBA" id="ARBA00022763"/>
    </source>
</evidence>
<dbReference type="PROSITE" id="PS00374">
    <property type="entry name" value="MGMT"/>
    <property type="match status" value="1"/>
</dbReference>
<evidence type="ECO:0000256" key="3">
    <source>
        <dbReference type="ARBA" id="ARBA00022679"/>
    </source>
</evidence>
<sequence length="173" mass="18304">MNTLILSQLDSPQGPLRLVIDAQGRVHALDFTEGLSPARRRMGFGAAQGGLRAGPAPASVSDALARYFDGDWAALDALPVRTQGDALQEQVWAALRRIPAGRTVSYGQLARSLGLQDPRAAIDVGAANAANPIALIIPCHRVVAATAACAATPGAWCANAGCWRTNTLWRRRR</sequence>
<dbReference type="InterPro" id="IPR001497">
    <property type="entry name" value="MethylDNA_cys_MeTrfase_AS"/>
</dbReference>
<evidence type="ECO:0000313" key="8">
    <source>
        <dbReference type="EMBL" id="MFD1711025.1"/>
    </source>
</evidence>
<dbReference type="GO" id="GO:0032259">
    <property type="term" value="P:methylation"/>
    <property type="evidence" value="ECO:0007669"/>
    <property type="project" value="UniProtKB-KW"/>
</dbReference>
<dbReference type="Gene3D" id="1.10.10.10">
    <property type="entry name" value="Winged helix-like DNA-binding domain superfamily/Winged helix DNA-binding domain"/>
    <property type="match status" value="1"/>
</dbReference>
<dbReference type="InterPro" id="IPR036217">
    <property type="entry name" value="MethylDNA_cys_MeTrfase_DNAb"/>
</dbReference>
<keyword evidence="5" id="KW-0234">DNA repair</keyword>
<comment type="caution">
    <text evidence="8">The sequence shown here is derived from an EMBL/GenBank/DDBJ whole genome shotgun (WGS) entry which is preliminary data.</text>
</comment>
<keyword evidence="4" id="KW-0227">DNA damage</keyword>
<keyword evidence="3 8" id="KW-0808">Transferase</keyword>
<dbReference type="Proteomes" id="UP001597304">
    <property type="component" value="Unassembled WGS sequence"/>
</dbReference>
<dbReference type="EMBL" id="JBHUEJ010000019">
    <property type="protein sequence ID" value="MFD1711025.1"/>
    <property type="molecule type" value="Genomic_DNA"/>
</dbReference>
<dbReference type="InterPro" id="IPR036388">
    <property type="entry name" value="WH-like_DNA-bd_sf"/>
</dbReference>
<evidence type="ECO:0000256" key="2">
    <source>
        <dbReference type="ARBA" id="ARBA00022603"/>
    </source>
</evidence>
<proteinExistence type="predicted"/>
<dbReference type="PANTHER" id="PTHR10815">
    <property type="entry name" value="METHYLATED-DNA--PROTEIN-CYSTEINE METHYLTRANSFERASE"/>
    <property type="match status" value="1"/>
</dbReference>
<name>A0ABW4KXE7_9BURK</name>
<dbReference type="SUPFAM" id="SSF46767">
    <property type="entry name" value="Methylated DNA-protein cysteine methyltransferase, C-terminal domain"/>
    <property type="match status" value="1"/>
</dbReference>
<evidence type="ECO:0000256" key="6">
    <source>
        <dbReference type="ARBA" id="ARBA00049348"/>
    </source>
</evidence>
<protein>
    <submittedName>
        <fullName evidence="8">Methylated-DNA--[protein]-cysteine S-methyltransferase</fullName>
        <ecNumber evidence="8">2.1.1.63</ecNumber>
    </submittedName>
</protein>
<evidence type="ECO:0000256" key="5">
    <source>
        <dbReference type="ARBA" id="ARBA00023204"/>
    </source>
</evidence>
<comment type="catalytic activity">
    <reaction evidence="6">
        <text>a 6-O-methyl-2'-deoxyguanosine in DNA + L-cysteinyl-[protein] = S-methyl-L-cysteinyl-[protein] + a 2'-deoxyguanosine in DNA</text>
        <dbReference type="Rhea" id="RHEA:24000"/>
        <dbReference type="Rhea" id="RHEA-COMP:10131"/>
        <dbReference type="Rhea" id="RHEA-COMP:10132"/>
        <dbReference type="Rhea" id="RHEA-COMP:11367"/>
        <dbReference type="Rhea" id="RHEA-COMP:11368"/>
        <dbReference type="ChEBI" id="CHEBI:29950"/>
        <dbReference type="ChEBI" id="CHEBI:82612"/>
        <dbReference type="ChEBI" id="CHEBI:85445"/>
        <dbReference type="ChEBI" id="CHEBI:85448"/>
        <dbReference type="EC" id="2.1.1.63"/>
    </reaction>
</comment>
<dbReference type="NCBIfam" id="TIGR00589">
    <property type="entry name" value="ogt"/>
    <property type="match status" value="1"/>
</dbReference>
<dbReference type="RefSeq" id="WP_255507557.1">
    <property type="nucleotide sequence ID" value="NZ_JBHUEJ010000019.1"/>
</dbReference>
<dbReference type="CDD" id="cd06445">
    <property type="entry name" value="ATase"/>
    <property type="match status" value="1"/>
</dbReference>
<evidence type="ECO:0000313" key="9">
    <source>
        <dbReference type="Proteomes" id="UP001597304"/>
    </source>
</evidence>
<dbReference type="Pfam" id="PF01035">
    <property type="entry name" value="DNA_binding_1"/>
    <property type="match status" value="1"/>
</dbReference>
<keyword evidence="2 8" id="KW-0489">Methyltransferase</keyword>
<accession>A0ABW4KXE7</accession>
<comment type="catalytic activity">
    <reaction evidence="1">
        <text>a 4-O-methyl-thymidine in DNA + L-cysteinyl-[protein] = a thymidine in DNA + S-methyl-L-cysteinyl-[protein]</text>
        <dbReference type="Rhea" id="RHEA:53428"/>
        <dbReference type="Rhea" id="RHEA-COMP:10131"/>
        <dbReference type="Rhea" id="RHEA-COMP:10132"/>
        <dbReference type="Rhea" id="RHEA-COMP:13555"/>
        <dbReference type="Rhea" id="RHEA-COMP:13556"/>
        <dbReference type="ChEBI" id="CHEBI:29950"/>
        <dbReference type="ChEBI" id="CHEBI:82612"/>
        <dbReference type="ChEBI" id="CHEBI:137386"/>
        <dbReference type="ChEBI" id="CHEBI:137387"/>
        <dbReference type="EC" id="2.1.1.63"/>
    </reaction>
</comment>
<evidence type="ECO:0000259" key="7">
    <source>
        <dbReference type="Pfam" id="PF01035"/>
    </source>
</evidence>
<organism evidence="8 9">
    <name type="scientific">Ottowia flava</name>
    <dbReference type="NCBI Taxonomy" id="2675430"/>
    <lineage>
        <taxon>Bacteria</taxon>
        <taxon>Pseudomonadati</taxon>
        <taxon>Pseudomonadota</taxon>
        <taxon>Betaproteobacteria</taxon>
        <taxon>Burkholderiales</taxon>
        <taxon>Comamonadaceae</taxon>
        <taxon>Ottowia</taxon>
    </lineage>
</organism>
<dbReference type="PANTHER" id="PTHR10815:SF5">
    <property type="entry name" value="METHYLATED-DNA--PROTEIN-CYSTEINE METHYLTRANSFERASE"/>
    <property type="match status" value="1"/>
</dbReference>
<feature type="domain" description="Methylated-DNA-[protein]-cysteine S-methyltransferase DNA binding" evidence="7">
    <location>
        <begin position="87"/>
        <end position="152"/>
    </location>
</feature>
<gene>
    <name evidence="8" type="ORF">ACFSF0_10435</name>
</gene>
<dbReference type="GO" id="GO:0003908">
    <property type="term" value="F:methylated-DNA-[protein]-cysteine S-methyltransferase activity"/>
    <property type="evidence" value="ECO:0007669"/>
    <property type="project" value="UniProtKB-EC"/>
</dbReference>
<dbReference type="EC" id="2.1.1.63" evidence="8"/>
<keyword evidence="9" id="KW-1185">Reference proteome</keyword>
<dbReference type="InterPro" id="IPR014048">
    <property type="entry name" value="MethylDNA_cys_MeTrfase_DNA-bd"/>
</dbReference>